<protein>
    <recommendedName>
        <fullName evidence="4">RRM domain-containing protein</fullName>
    </recommendedName>
</protein>
<evidence type="ECO:0000256" key="2">
    <source>
        <dbReference type="ARBA" id="ARBA00022884"/>
    </source>
</evidence>
<evidence type="ECO:0000313" key="5">
    <source>
        <dbReference type="EMBL" id="CAE8685690.1"/>
    </source>
</evidence>
<accession>A0A813JSY1</accession>
<dbReference type="GO" id="GO:0003723">
    <property type="term" value="F:RNA binding"/>
    <property type="evidence" value="ECO:0007669"/>
    <property type="project" value="UniProtKB-UniRule"/>
</dbReference>
<dbReference type="InterPro" id="IPR012677">
    <property type="entry name" value="Nucleotide-bd_a/b_plait_sf"/>
</dbReference>
<dbReference type="SMART" id="SM00360">
    <property type="entry name" value="RRM"/>
    <property type="match status" value="1"/>
</dbReference>
<dbReference type="Proteomes" id="UP000626109">
    <property type="component" value="Unassembled WGS sequence"/>
</dbReference>
<keyword evidence="1" id="KW-0677">Repeat</keyword>
<dbReference type="EMBL" id="CAJNNW010026472">
    <property type="protein sequence ID" value="CAE8685690.1"/>
    <property type="molecule type" value="Genomic_DNA"/>
</dbReference>
<comment type="caution">
    <text evidence="5">The sequence shown here is derived from an EMBL/GenBank/DDBJ whole genome shotgun (WGS) entry which is preliminary data.</text>
</comment>
<evidence type="ECO:0000259" key="4">
    <source>
        <dbReference type="PROSITE" id="PS50102"/>
    </source>
</evidence>
<dbReference type="PROSITE" id="PS50102">
    <property type="entry name" value="RRM"/>
    <property type="match status" value="1"/>
</dbReference>
<dbReference type="InterPro" id="IPR035979">
    <property type="entry name" value="RBD_domain_sf"/>
</dbReference>
<name>A0A813JSY1_POLGL</name>
<keyword evidence="2 3" id="KW-0694">RNA-binding</keyword>
<evidence type="ECO:0000256" key="3">
    <source>
        <dbReference type="PROSITE-ProRule" id="PRU00176"/>
    </source>
</evidence>
<dbReference type="Pfam" id="PF00076">
    <property type="entry name" value="RRM_1"/>
    <property type="match status" value="1"/>
</dbReference>
<proteinExistence type="predicted"/>
<evidence type="ECO:0000256" key="1">
    <source>
        <dbReference type="ARBA" id="ARBA00022737"/>
    </source>
</evidence>
<dbReference type="AlphaFoldDB" id="A0A813JSY1"/>
<sequence length="153" mass="16249">MDKVQTERTLQSRAGSQARATMAASGAAKAKAVAAATAAARLNRIALHAHAMPKISLVFDNLPCTRLFVGNLPPEITTEALDYVFKSYGSVVKTHIMAGKSKSGQSCAFIEYSAANEAETAMLTLHEKYEIKPGAGPILVKRANSDGPRNGPY</sequence>
<reference evidence="5" key="1">
    <citation type="submission" date="2021-02" db="EMBL/GenBank/DDBJ databases">
        <authorList>
            <person name="Dougan E. K."/>
            <person name="Rhodes N."/>
            <person name="Thang M."/>
            <person name="Chan C."/>
        </authorList>
    </citation>
    <scope>NUCLEOTIDE SEQUENCE</scope>
</reference>
<organism evidence="5 6">
    <name type="scientific">Polarella glacialis</name>
    <name type="common">Dinoflagellate</name>
    <dbReference type="NCBI Taxonomy" id="89957"/>
    <lineage>
        <taxon>Eukaryota</taxon>
        <taxon>Sar</taxon>
        <taxon>Alveolata</taxon>
        <taxon>Dinophyceae</taxon>
        <taxon>Suessiales</taxon>
        <taxon>Suessiaceae</taxon>
        <taxon>Polarella</taxon>
    </lineage>
</organism>
<feature type="domain" description="RRM" evidence="4">
    <location>
        <begin position="65"/>
        <end position="145"/>
    </location>
</feature>
<dbReference type="PANTHER" id="PTHR24012">
    <property type="entry name" value="RNA BINDING PROTEIN"/>
    <property type="match status" value="1"/>
</dbReference>
<evidence type="ECO:0000313" key="6">
    <source>
        <dbReference type="Proteomes" id="UP000626109"/>
    </source>
</evidence>
<dbReference type="InterPro" id="IPR000504">
    <property type="entry name" value="RRM_dom"/>
</dbReference>
<dbReference type="Gene3D" id="3.30.70.330">
    <property type="match status" value="1"/>
</dbReference>
<gene>
    <name evidence="5" type="ORF">PGLA2088_LOCUS24603</name>
</gene>
<dbReference type="SUPFAM" id="SSF54928">
    <property type="entry name" value="RNA-binding domain, RBD"/>
    <property type="match status" value="1"/>
</dbReference>